<dbReference type="Gene3D" id="3.40.50.1820">
    <property type="entry name" value="alpha/beta hydrolase"/>
    <property type="match status" value="1"/>
</dbReference>
<keyword evidence="7" id="KW-1185">Reference proteome</keyword>
<dbReference type="InterPro" id="IPR002921">
    <property type="entry name" value="Fungal_lipase-type"/>
</dbReference>
<evidence type="ECO:0000313" key="6">
    <source>
        <dbReference type="EMBL" id="KAJ7634587.1"/>
    </source>
</evidence>
<dbReference type="SUPFAM" id="SSF53474">
    <property type="entry name" value="alpha/beta-Hydrolases"/>
    <property type="match status" value="1"/>
</dbReference>
<dbReference type="GO" id="GO:0006629">
    <property type="term" value="P:lipid metabolic process"/>
    <property type="evidence" value="ECO:0007669"/>
    <property type="project" value="InterPro"/>
</dbReference>
<evidence type="ECO:0000259" key="5">
    <source>
        <dbReference type="Pfam" id="PF01764"/>
    </source>
</evidence>
<dbReference type="CDD" id="cd00519">
    <property type="entry name" value="Lipase_3"/>
    <property type="match status" value="1"/>
</dbReference>
<evidence type="ECO:0000256" key="4">
    <source>
        <dbReference type="ARBA" id="ARBA00048461"/>
    </source>
</evidence>
<protein>
    <submittedName>
        <fullName evidence="6">Alpha/Beta hydrolase protein</fullName>
    </submittedName>
</protein>
<keyword evidence="1" id="KW-1015">Disulfide bond</keyword>
<keyword evidence="6" id="KW-0378">Hydrolase</keyword>
<dbReference type="GO" id="GO:0016787">
    <property type="term" value="F:hydrolase activity"/>
    <property type="evidence" value="ECO:0007669"/>
    <property type="project" value="UniProtKB-KW"/>
</dbReference>
<comment type="catalytic activity">
    <reaction evidence="3">
        <text>a diacylglycerol + H2O = a monoacylglycerol + a fatty acid + H(+)</text>
        <dbReference type="Rhea" id="RHEA:32731"/>
        <dbReference type="ChEBI" id="CHEBI:15377"/>
        <dbReference type="ChEBI" id="CHEBI:15378"/>
        <dbReference type="ChEBI" id="CHEBI:17408"/>
        <dbReference type="ChEBI" id="CHEBI:18035"/>
        <dbReference type="ChEBI" id="CHEBI:28868"/>
    </reaction>
</comment>
<comment type="similarity">
    <text evidence="2">Belongs to the AB hydrolase superfamily. Lipase family. Class 3 subfamily.</text>
</comment>
<dbReference type="PANTHER" id="PTHR45856:SF24">
    <property type="entry name" value="FUNGAL LIPASE-LIKE DOMAIN-CONTAINING PROTEIN"/>
    <property type="match status" value="1"/>
</dbReference>
<reference evidence="6" key="1">
    <citation type="submission" date="2023-03" db="EMBL/GenBank/DDBJ databases">
        <title>Massive genome expansion in bonnet fungi (Mycena s.s.) driven by repeated elements and novel gene families across ecological guilds.</title>
        <authorList>
            <consortium name="Lawrence Berkeley National Laboratory"/>
            <person name="Harder C.B."/>
            <person name="Miyauchi S."/>
            <person name="Viragh M."/>
            <person name="Kuo A."/>
            <person name="Thoen E."/>
            <person name="Andreopoulos B."/>
            <person name="Lu D."/>
            <person name="Skrede I."/>
            <person name="Drula E."/>
            <person name="Henrissat B."/>
            <person name="Morin E."/>
            <person name="Kohler A."/>
            <person name="Barry K."/>
            <person name="LaButti K."/>
            <person name="Morin E."/>
            <person name="Salamov A."/>
            <person name="Lipzen A."/>
            <person name="Mereny Z."/>
            <person name="Hegedus B."/>
            <person name="Baldrian P."/>
            <person name="Stursova M."/>
            <person name="Weitz H."/>
            <person name="Taylor A."/>
            <person name="Grigoriev I.V."/>
            <person name="Nagy L.G."/>
            <person name="Martin F."/>
            <person name="Kauserud H."/>
        </authorList>
    </citation>
    <scope>NUCLEOTIDE SEQUENCE</scope>
    <source>
        <strain evidence="6">9284</strain>
    </source>
</reference>
<dbReference type="Pfam" id="PF01764">
    <property type="entry name" value="Lipase_3"/>
    <property type="match status" value="1"/>
</dbReference>
<dbReference type="InterPro" id="IPR051218">
    <property type="entry name" value="Sec_MonoDiacylglyc_Lipase"/>
</dbReference>
<proteinExistence type="inferred from homology"/>
<name>A0AAD7BZ35_9AGAR</name>
<evidence type="ECO:0000256" key="1">
    <source>
        <dbReference type="ARBA" id="ARBA00023157"/>
    </source>
</evidence>
<comment type="caution">
    <text evidence="6">The sequence shown here is derived from an EMBL/GenBank/DDBJ whole genome shotgun (WGS) entry which is preliminary data.</text>
</comment>
<evidence type="ECO:0000256" key="2">
    <source>
        <dbReference type="ARBA" id="ARBA00043996"/>
    </source>
</evidence>
<dbReference type="AlphaFoldDB" id="A0AAD7BZ35"/>
<dbReference type="EMBL" id="JARKIF010000007">
    <property type="protein sequence ID" value="KAJ7634587.1"/>
    <property type="molecule type" value="Genomic_DNA"/>
</dbReference>
<comment type="catalytic activity">
    <reaction evidence="4">
        <text>a monoacylglycerol + H2O = glycerol + a fatty acid + H(+)</text>
        <dbReference type="Rhea" id="RHEA:15245"/>
        <dbReference type="ChEBI" id="CHEBI:15377"/>
        <dbReference type="ChEBI" id="CHEBI:15378"/>
        <dbReference type="ChEBI" id="CHEBI:17408"/>
        <dbReference type="ChEBI" id="CHEBI:17754"/>
        <dbReference type="ChEBI" id="CHEBI:28868"/>
    </reaction>
</comment>
<sequence>MSLRSLRPSKYVLSEEQKRMYASEKLMNFRWIAKVMATYSPYTLSPADFAPAEVQQYISSIGQFAEVAYSVMPVEFLFENLTTMLEPTFPLEGYESFRDAIFVAAFVGRVADVPGYITYRSQAKQLIVAFTGTASAMQAFYDIRALKHSHPSRRGKVHSGFWKLYKGIKAFALEGIRKGLAQHDVQELVITGHSMGGAVSQLLLLDILRDENLVPVGSLPIKLVVFGAPRSGTKGLVKYWGELVDKRREKCGEDSIIEYSVKTYNDGVPALPPRYFGYRHYVQTPFYFLHGNLYRIPPSESEYTSFHVSSDESKDPEKLVSLPIHPRGGHNYYNGRDMEKLLRRANWVDRAIKKGGDWKEGYRVRFEKYNNHK</sequence>
<evidence type="ECO:0000256" key="3">
    <source>
        <dbReference type="ARBA" id="ARBA00047591"/>
    </source>
</evidence>
<dbReference type="PANTHER" id="PTHR45856">
    <property type="entry name" value="ALPHA/BETA-HYDROLASES SUPERFAMILY PROTEIN"/>
    <property type="match status" value="1"/>
</dbReference>
<dbReference type="Proteomes" id="UP001221142">
    <property type="component" value="Unassembled WGS sequence"/>
</dbReference>
<feature type="domain" description="Fungal lipase-type" evidence="5">
    <location>
        <begin position="127"/>
        <end position="275"/>
    </location>
</feature>
<gene>
    <name evidence="6" type="ORF">FB45DRAFT_1056597</name>
</gene>
<evidence type="ECO:0000313" key="7">
    <source>
        <dbReference type="Proteomes" id="UP001221142"/>
    </source>
</evidence>
<dbReference type="InterPro" id="IPR029058">
    <property type="entry name" value="AB_hydrolase_fold"/>
</dbReference>
<organism evidence="6 7">
    <name type="scientific">Roridomyces roridus</name>
    <dbReference type="NCBI Taxonomy" id="1738132"/>
    <lineage>
        <taxon>Eukaryota</taxon>
        <taxon>Fungi</taxon>
        <taxon>Dikarya</taxon>
        <taxon>Basidiomycota</taxon>
        <taxon>Agaricomycotina</taxon>
        <taxon>Agaricomycetes</taxon>
        <taxon>Agaricomycetidae</taxon>
        <taxon>Agaricales</taxon>
        <taxon>Marasmiineae</taxon>
        <taxon>Mycenaceae</taxon>
        <taxon>Roridomyces</taxon>
    </lineage>
</organism>
<accession>A0AAD7BZ35</accession>